<accession>A0A8S5MRI2</accession>
<reference evidence="1" key="1">
    <citation type="journal article" date="2021" name="Proc. Natl. Acad. Sci. U.S.A.">
        <title>A Catalog of Tens of Thousands of Viruses from Human Metagenomes Reveals Hidden Associations with Chronic Diseases.</title>
        <authorList>
            <person name="Tisza M.J."/>
            <person name="Buck C.B."/>
        </authorList>
    </citation>
    <scope>NUCLEOTIDE SEQUENCE</scope>
    <source>
        <strain evidence="1">CtHSm42</strain>
    </source>
</reference>
<name>A0A8S5MRI2_9CAUD</name>
<organism evidence="1">
    <name type="scientific">Siphoviridae sp. ctHSm42</name>
    <dbReference type="NCBI Taxonomy" id="2826232"/>
    <lineage>
        <taxon>Viruses</taxon>
        <taxon>Duplodnaviria</taxon>
        <taxon>Heunggongvirae</taxon>
        <taxon>Uroviricota</taxon>
        <taxon>Caudoviricetes</taxon>
    </lineage>
</organism>
<evidence type="ECO:0000313" key="1">
    <source>
        <dbReference type="EMBL" id="DAD84579.1"/>
    </source>
</evidence>
<dbReference type="EMBL" id="BK014962">
    <property type="protein sequence ID" value="DAD84579.1"/>
    <property type="molecule type" value="Genomic_DNA"/>
</dbReference>
<proteinExistence type="predicted"/>
<sequence>MKVLKRILRRFKQKIMSSVGIESPSLEQAKLVKEIVEAVHERQKETNQAK</sequence>
<protein>
    <submittedName>
        <fullName evidence="1">Uncharacterized protein</fullName>
    </submittedName>
</protein>